<dbReference type="AlphaFoldDB" id="A0A8T0NVS4"/>
<keyword evidence="3" id="KW-1185">Reference proteome</keyword>
<feature type="signal peptide" evidence="1">
    <location>
        <begin position="1"/>
        <end position="27"/>
    </location>
</feature>
<evidence type="ECO:0008006" key="4">
    <source>
        <dbReference type="Google" id="ProtNLM"/>
    </source>
</evidence>
<evidence type="ECO:0000313" key="2">
    <source>
        <dbReference type="EMBL" id="KAG2553707.1"/>
    </source>
</evidence>
<evidence type="ECO:0000256" key="1">
    <source>
        <dbReference type="SAM" id="SignalP"/>
    </source>
</evidence>
<feature type="chain" id="PRO_5035848613" description="Secreted protein" evidence="1">
    <location>
        <begin position="28"/>
        <end position="119"/>
    </location>
</feature>
<organism evidence="2 3">
    <name type="scientific">Panicum virgatum</name>
    <name type="common">Blackwell switchgrass</name>
    <dbReference type="NCBI Taxonomy" id="38727"/>
    <lineage>
        <taxon>Eukaryota</taxon>
        <taxon>Viridiplantae</taxon>
        <taxon>Streptophyta</taxon>
        <taxon>Embryophyta</taxon>
        <taxon>Tracheophyta</taxon>
        <taxon>Spermatophyta</taxon>
        <taxon>Magnoliopsida</taxon>
        <taxon>Liliopsida</taxon>
        <taxon>Poales</taxon>
        <taxon>Poaceae</taxon>
        <taxon>PACMAD clade</taxon>
        <taxon>Panicoideae</taxon>
        <taxon>Panicodae</taxon>
        <taxon>Paniceae</taxon>
        <taxon>Panicinae</taxon>
        <taxon>Panicum</taxon>
        <taxon>Panicum sect. Hiantes</taxon>
    </lineage>
</organism>
<comment type="caution">
    <text evidence="2">The sequence shown here is derived from an EMBL/GenBank/DDBJ whole genome shotgun (WGS) entry which is preliminary data.</text>
</comment>
<reference evidence="2" key="1">
    <citation type="submission" date="2020-05" db="EMBL/GenBank/DDBJ databases">
        <title>WGS assembly of Panicum virgatum.</title>
        <authorList>
            <person name="Lovell J.T."/>
            <person name="Jenkins J."/>
            <person name="Shu S."/>
            <person name="Juenger T.E."/>
            <person name="Schmutz J."/>
        </authorList>
    </citation>
    <scope>NUCLEOTIDE SEQUENCE</scope>
    <source>
        <strain evidence="2">AP13</strain>
    </source>
</reference>
<gene>
    <name evidence="2" type="ORF">PVAP13_9KG541926</name>
</gene>
<evidence type="ECO:0000313" key="3">
    <source>
        <dbReference type="Proteomes" id="UP000823388"/>
    </source>
</evidence>
<proteinExistence type="predicted"/>
<dbReference type="EMBL" id="CM029053">
    <property type="protein sequence ID" value="KAG2553707.1"/>
    <property type="molecule type" value="Genomic_DNA"/>
</dbReference>
<accession>A0A8T0NVS4</accession>
<keyword evidence="1" id="KW-0732">Signal</keyword>
<sequence length="119" mass="13145">MLCHPHPLVLSSPWFLFLLSAPFRIHGGADGCAVSSLTAYLHNHRSSRKRHQGGHVGVLLTCRSYGWAVCAGTHEAMAASKGCRTRWQSSIHMLAGQRQAVQTYFSRQVIGLYVLKTGR</sequence>
<name>A0A8T0NVS4_PANVG</name>
<protein>
    <recommendedName>
        <fullName evidence="4">Secreted protein</fullName>
    </recommendedName>
</protein>
<dbReference type="Proteomes" id="UP000823388">
    <property type="component" value="Chromosome 9K"/>
</dbReference>